<dbReference type="EMBL" id="GBRH01280533">
    <property type="protein sequence ID" value="JAD17362.1"/>
    <property type="molecule type" value="Transcribed_RNA"/>
</dbReference>
<organism evidence="1">
    <name type="scientific">Arundo donax</name>
    <name type="common">Giant reed</name>
    <name type="synonym">Donax arundinaceus</name>
    <dbReference type="NCBI Taxonomy" id="35708"/>
    <lineage>
        <taxon>Eukaryota</taxon>
        <taxon>Viridiplantae</taxon>
        <taxon>Streptophyta</taxon>
        <taxon>Embryophyta</taxon>
        <taxon>Tracheophyta</taxon>
        <taxon>Spermatophyta</taxon>
        <taxon>Magnoliopsida</taxon>
        <taxon>Liliopsida</taxon>
        <taxon>Poales</taxon>
        <taxon>Poaceae</taxon>
        <taxon>PACMAD clade</taxon>
        <taxon>Arundinoideae</taxon>
        <taxon>Arundineae</taxon>
        <taxon>Arundo</taxon>
    </lineage>
</organism>
<reference evidence="1" key="2">
    <citation type="journal article" date="2015" name="Data Brief">
        <title>Shoot transcriptome of the giant reed, Arundo donax.</title>
        <authorList>
            <person name="Barrero R.A."/>
            <person name="Guerrero F.D."/>
            <person name="Moolhuijzen P."/>
            <person name="Goolsby J.A."/>
            <person name="Tidwell J."/>
            <person name="Bellgard S.E."/>
            <person name="Bellgard M.I."/>
        </authorList>
    </citation>
    <scope>NUCLEOTIDE SEQUENCE</scope>
    <source>
        <tissue evidence="1">Shoot tissue taken approximately 20 cm above the soil surface</tissue>
    </source>
</reference>
<evidence type="ECO:0000313" key="1">
    <source>
        <dbReference type="EMBL" id="JAD17362.1"/>
    </source>
</evidence>
<protein>
    <submittedName>
        <fullName evidence="1">Uncharacterized protein</fullName>
    </submittedName>
</protein>
<name>A0A0A8Y058_ARUDO</name>
<accession>A0A0A8Y058</accession>
<proteinExistence type="predicted"/>
<sequence length="36" mass="4417">MSVLGIYPYYVREKPRIPCFINQQFCCFLFPLWKLC</sequence>
<reference evidence="1" key="1">
    <citation type="submission" date="2014-09" db="EMBL/GenBank/DDBJ databases">
        <authorList>
            <person name="Magalhaes I.L.F."/>
            <person name="Oliveira U."/>
            <person name="Santos F.R."/>
            <person name="Vidigal T.H.D.A."/>
            <person name="Brescovit A.D."/>
            <person name="Santos A.J."/>
        </authorList>
    </citation>
    <scope>NUCLEOTIDE SEQUENCE</scope>
    <source>
        <tissue evidence="1">Shoot tissue taken approximately 20 cm above the soil surface</tissue>
    </source>
</reference>
<dbReference type="AlphaFoldDB" id="A0A0A8Y058"/>